<evidence type="ECO:0000313" key="1">
    <source>
        <dbReference type="EMBL" id="ERP31120.1"/>
    </source>
</evidence>
<dbReference type="EMBL" id="ASJR01000019">
    <property type="protein sequence ID" value="ERP31120.1"/>
    <property type="molecule type" value="Genomic_DNA"/>
</dbReference>
<comment type="caution">
    <text evidence="1">The sequence shown here is derived from an EMBL/GenBank/DDBJ whole genome shotgun (WGS) entry which is preliminary data.</text>
</comment>
<accession>U7D9M8</accession>
<dbReference type="Proteomes" id="UP000017148">
    <property type="component" value="Unassembled WGS sequence"/>
</dbReference>
<protein>
    <submittedName>
        <fullName evidence="1">Uncharacterized protein</fullName>
    </submittedName>
</protein>
<proteinExistence type="predicted"/>
<reference evidence="1 2" key="1">
    <citation type="journal article" date="2013" name="Environ. Microbiol.">
        <title>Genome analysis of Chitinivibrio alkaliphilus gen. nov., sp. nov., a novel extremely haloalkaliphilic anaerobic chitinolytic bacterium from the candidate phylum Termite Group 3.</title>
        <authorList>
            <person name="Sorokin D.Y."/>
            <person name="Gumerov V.M."/>
            <person name="Rakitin A.L."/>
            <person name="Beletsky A.V."/>
            <person name="Damste J.S."/>
            <person name="Muyzer G."/>
            <person name="Mardanov A.V."/>
            <person name="Ravin N.V."/>
        </authorList>
    </citation>
    <scope>NUCLEOTIDE SEQUENCE [LARGE SCALE GENOMIC DNA]</scope>
    <source>
        <strain evidence="1 2">ACht1</strain>
    </source>
</reference>
<dbReference type="AlphaFoldDB" id="U7D9M8"/>
<keyword evidence="2" id="KW-1185">Reference proteome</keyword>
<gene>
    <name evidence="1" type="ORF">CALK_2001</name>
</gene>
<sequence>MTHVGCIISIQPTNSLGDFMIPPNRHERKQNRKRFEKMAIVDVTGEEKEWSELTAREKKAVKEKCKRTENLFYY</sequence>
<name>U7D9M8_9BACT</name>
<organism evidence="1 2">
    <name type="scientific">Chitinivibrio alkaliphilus ACht1</name>
    <dbReference type="NCBI Taxonomy" id="1313304"/>
    <lineage>
        <taxon>Bacteria</taxon>
        <taxon>Pseudomonadati</taxon>
        <taxon>Fibrobacterota</taxon>
        <taxon>Chitinivibrionia</taxon>
        <taxon>Chitinivibrionales</taxon>
        <taxon>Chitinivibrionaceae</taxon>
        <taxon>Chitinivibrio</taxon>
    </lineage>
</organism>
<evidence type="ECO:0000313" key="2">
    <source>
        <dbReference type="Proteomes" id="UP000017148"/>
    </source>
</evidence>